<evidence type="ECO:0000259" key="9">
    <source>
        <dbReference type="PROSITE" id="PS50853"/>
    </source>
</evidence>
<dbReference type="SUPFAM" id="SSF81324">
    <property type="entry name" value="Voltage-gated potassium channels"/>
    <property type="match status" value="1"/>
</dbReference>
<dbReference type="Proteomes" id="UP000887581">
    <property type="component" value="Unplaced"/>
</dbReference>
<accession>A0A915PRW3</accession>
<evidence type="ECO:0000256" key="1">
    <source>
        <dbReference type="ARBA" id="ARBA00004141"/>
    </source>
</evidence>
<keyword evidence="10" id="KW-1185">Reference proteome</keyword>
<proteinExistence type="predicted"/>
<comment type="subcellular location">
    <subcellularLocation>
        <location evidence="1">Membrane</location>
        <topology evidence="1">Multi-pass membrane protein</topology>
    </subcellularLocation>
</comment>
<feature type="transmembrane region" description="Helical" evidence="8">
    <location>
        <begin position="73"/>
        <end position="93"/>
    </location>
</feature>
<evidence type="ECO:0000256" key="4">
    <source>
        <dbReference type="ARBA" id="ARBA00022989"/>
    </source>
</evidence>
<dbReference type="PROSITE" id="PS50853">
    <property type="entry name" value="FN3"/>
    <property type="match status" value="1"/>
</dbReference>
<dbReference type="InterPro" id="IPR013783">
    <property type="entry name" value="Ig-like_fold"/>
</dbReference>
<evidence type="ECO:0000256" key="3">
    <source>
        <dbReference type="ARBA" id="ARBA00022692"/>
    </source>
</evidence>
<evidence type="ECO:0000256" key="7">
    <source>
        <dbReference type="ARBA" id="ARBA00023303"/>
    </source>
</evidence>
<keyword evidence="3 8" id="KW-0812">Transmembrane</keyword>
<feature type="domain" description="Fibronectin type-III" evidence="9">
    <location>
        <begin position="209"/>
        <end position="308"/>
    </location>
</feature>
<evidence type="ECO:0000256" key="2">
    <source>
        <dbReference type="ARBA" id="ARBA00022448"/>
    </source>
</evidence>
<protein>
    <submittedName>
        <fullName evidence="11">Fibronectin type-III domain-containing protein</fullName>
    </submittedName>
</protein>
<dbReference type="SMART" id="SM00060">
    <property type="entry name" value="FN3"/>
    <property type="match status" value="1"/>
</dbReference>
<dbReference type="Gene3D" id="1.10.287.70">
    <property type="match status" value="1"/>
</dbReference>
<keyword evidence="7" id="KW-0407">Ion channel</keyword>
<dbReference type="GO" id="GO:0015271">
    <property type="term" value="F:outward rectifier potassium channel activity"/>
    <property type="evidence" value="ECO:0007669"/>
    <property type="project" value="TreeGrafter"/>
</dbReference>
<dbReference type="GO" id="GO:0022841">
    <property type="term" value="F:potassium ion leak channel activity"/>
    <property type="evidence" value="ECO:0007669"/>
    <property type="project" value="TreeGrafter"/>
</dbReference>
<organism evidence="10 11">
    <name type="scientific">Setaria digitata</name>
    <dbReference type="NCBI Taxonomy" id="48799"/>
    <lineage>
        <taxon>Eukaryota</taxon>
        <taxon>Metazoa</taxon>
        <taxon>Ecdysozoa</taxon>
        <taxon>Nematoda</taxon>
        <taxon>Chromadorea</taxon>
        <taxon>Rhabditida</taxon>
        <taxon>Spirurina</taxon>
        <taxon>Spiruromorpha</taxon>
        <taxon>Filarioidea</taxon>
        <taxon>Setariidae</taxon>
        <taxon>Setaria</taxon>
    </lineage>
</organism>
<dbReference type="GO" id="GO:0030322">
    <property type="term" value="P:stabilization of membrane potential"/>
    <property type="evidence" value="ECO:0007669"/>
    <property type="project" value="TreeGrafter"/>
</dbReference>
<evidence type="ECO:0000256" key="6">
    <source>
        <dbReference type="ARBA" id="ARBA00023136"/>
    </source>
</evidence>
<dbReference type="Pfam" id="PF07885">
    <property type="entry name" value="Ion_trans_2"/>
    <property type="match status" value="1"/>
</dbReference>
<sequence>MRITFRIRILPAKFFTEFINRTYAEVLKYKVITSRKLKSRFEVPIDKIIVAGGEDEVAEFLWAHLENAHFVEVPFIAIYILLFVYVIAASYLISWIEGWSIYDGFYFVIISMLTIGFGDLVPRNQPFILLTLLTILFGLILATTFIDVVGTYYIDRLHFFGRNLDLEDSLEWLKKVQQRRLIAMKREAMRKLFETVAALQHMHIDAPNPPRNLRVTDSTADSIALTWDPPLHDNGGRGFWYTIAYRIRTPRSRNNPATVIEFITSEQYVVTGLRSFTLYRFSVATTTRFGSSKPITCHEYTEPCTVPQSLSLVALSCETATFVWDAPHKNIAPESYTVLLSQEPAPQFHSWRSYSCGNSRRFTVTELLPNTR</sequence>
<dbReference type="Gene3D" id="2.60.40.10">
    <property type="entry name" value="Immunoglobulins"/>
    <property type="match status" value="2"/>
</dbReference>
<feature type="transmembrane region" description="Helical" evidence="8">
    <location>
        <begin position="127"/>
        <end position="154"/>
    </location>
</feature>
<evidence type="ECO:0000313" key="11">
    <source>
        <dbReference type="WBParaSite" id="sdigi.contig36.g2495.t1"/>
    </source>
</evidence>
<name>A0A915PRW3_9BILA</name>
<keyword evidence="4 8" id="KW-1133">Transmembrane helix</keyword>
<keyword evidence="5" id="KW-0406">Ion transport</keyword>
<dbReference type="InterPro" id="IPR003961">
    <property type="entry name" value="FN3_dom"/>
</dbReference>
<reference evidence="11" key="1">
    <citation type="submission" date="2022-11" db="UniProtKB">
        <authorList>
            <consortium name="WormBaseParasite"/>
        </authorList>
    </citation>
    <scope>IDENTIFICATION</scope>
</reference>
<dbReference type="PANTHER" id="PTHR11003:SF73">
    <property type="entry name" value="FIBRONECTIN TYPE-III DOMAIN-CONTAINING PROTEIN"/>
    <property type="match status" value="1"/>
</dbReference>
<keyword evidence="6 8" id="KW-0472">Membrane</keyword>
<dbReference type="Pfam" id="PF00041">
    <property type="entry name" value="fn3"/>
    <property type="match status" value="1"/>
</dbReference>
<dbReference type="InterPro" id="IPR003280">
    <property type="entry name" value="2pore_dom_K_chnl"/>
</dbReference>
<dbReference type="PANTHER" id="PTHR11003">
    <property type="entry name" value="POTASSIUM CHANNEL, SUBFAMILY K"/>
    <property type="match status" value="1"/>
</dbReference>
<dbReference type="GO" id="GO:0005886">
    <property type="term" value="C:plasma membrane"/>
    <property type="evidence" value="ECO:0007669"/>
    <property type="project" value="TreeGrafter"/>
</dbReference>
<dbReference type="InterPro" id="IPR013099">
    <property type="entry name" value="K_chnl_dom"/>
</dbReference>
<evidence type="ECO:0000256" key="5">
    <source>
        <dbReference type="ARBA" id="ARBA00023065"/>
    </source>
</evidence>
<dbReference type="WBParaSite" id="sdigi.contig36.g2495.t1">
    <property type="protein sequence ID" value="sdigi.contig36.g2495.t1"/>
    <property type="gene ID" value="sdigi.contig36.g2495"/>
</dbReference>
<dbReference type="SUPFAM" id="SSF49265">
    <property type="entry name" value="Fibronectin type III"/>
    <property type="match status" value="1"/>
</dbReference>
<keyword evidence="2" id="KW-0813">Transport</keyword>
<evidence type="ECO:0000313" key="10">
    <source>
        <dbReference type="Proteomes" id="UP000887581"/>
    </source>
</evidence>
<dbReference type="InterPro" id="IPR036116">
    <property type="entry name" value="FN3_sf"/>
</dbReference>
<dbReference type="AlphaFoldDB" id="A0A915PRW3"/>
<dbReference type="CDD" id="cd00063">
    <property type="entry name" value="FN3"/>
    <property type="match status" value="2"/>
</dbReference>
<feature type="transmembrane region" description="Helical" evidence="8">
    <location>
        <begin position="99"/>
        <end position="120"/>
    </location>
</feature>
<evidence type="ECO:0000256" key="8">
    <source>
        <dbReference type="SAM" id="Phobius"/>
    </source>
</evidence>